<feature type="region of interest" description="Disordered" evidence="1">
    <location>
        <begin position="62"/>
        <end position="94"/>
    </location>
</feature>
<sequence length="94" mass="9828">MLNASEAFVGALRDYLLAAGHRYEHNAPSSADSPRTAAWRAASGLLASLGEAARAVEITLRQEYDTPARPGSQPGQQPPAPPPNPASGPTAPRR</sequence>
<evidence type="ECO:0000313" key="3">
    <source>
        <dbReference type="Proteomes" id="UP001520654"/>
    </source>
</evidence>
<name>A0ABS8E0L5_9ACTN</name>
<dbReference type="Proteomes" id="UP001520654">
    <property type="component" value="Unassembled WGS sequence"/>
</dbReference>
<reference evidence="2 3" key="1">
    <citation type="submission" date="2021-08" db="EMBL/GenBank/DDBJ databases">
        <title>Genomic Architecture of Streptomyces flavotricini NGL1 and Streptomyces erythrochromogenes HMS4 With Differential Plant Beneficial attributes and laccase production capabilities.</title>
        <authorList>
            <person name="Salwan R."/>
            <person name="Kaur R."/>
            <person name="Sharma V."/>
        </authorList>
    </citation>
    <scope>NUCLEOTIDE SEQUENCE [LARGE SCALE GENOMIC DNA]</scope>
    <source>
        <strain evidence="2 3">NGL1</strain>
    </source>
</reference>
<dbReference type="RefSeq" id="WP_229335255.1">
    <property type="nucleotide sequence ID" value="NZ_JAINUL010000001.1"/>
</dbReference>
<gene>
    <name evidence="2" type="ORF">K7B10_07815</name>
</gene>
<organism evidence="2 3">
    <name type="scientific">Streptomyces flavotricini</name>
    <dbReference type="NCBI Taxonomy" id="66888"/>
    <lineage>
        <taxon>Bacteria</taxon>
        <taxon>Bacillati</taxon>
        <taxon>Actinomycetota</taxon>
        <taxon>Actinomycetes</taxon>
        <taxon>Kitasatosporales</taxon>
        <taxon>Streptomycetaceae</taxon>
        <taxon>Streptomyces</taxon>
    </lineage>
</organism>
<accession>A0ABS8E0L5</accession>
<keyword evidence="3" id="KW-1185">Reference proteome</keyword>
<protein>
    <submittedName>
        <fullName evidence="2">Uncharacterized protein</fullName>
    </submittedName>
</protein>
<evidence type="ECO:0000256" key="1">
    <source>
        <dbReference type="SAM" id="MobiDB-lite"/>
    </source>
</evidence>
<proteinExistence type="predicted"/>
<comment type="caution">
    <text evidence="2">The sequence shown here is derived from an EMBL/GenBank/DDBJ whole genome shotgun (WGS) entry which is preliminary data.</text>
</comment>
<dbReference type="EMBL" id="JAINUL010000001">
    <property type="protein sequence ID" value="MCC0094691.1"/>
    <property type="molecule type" value="Genomic_DNA"/>
</dbReference>
<feature type="compositionally biased region" description="Pro residues" evidence="1">
    <location>
        <begin position="76"/>
        <end position="86"/>
    </location>
</feature>
<evidence type="ECO:0000313" key="2">
    <source>
        <dbReference type="EMBL" id="MCC0094691.1"/>
    </source>
</evidence>